<protein>
    <recommendedName>
        <fullName evidence="7">Dipeptide epimerase</fullName>
        <ecNumber evidence="7">5.1.1.-</ecNumber>
    </recommendedName>
</protein>
<dbReference type="InterPro" id="IPR034603">
    <property type="entry name" value="Dipeptide_epimerase"/>
</dbReference>
<dbReference type="SFLD" id="SFLDS00001">
    <property type="entry name" value="Enolase"/>
    <property type="match status" value="1"/>
</dbReference>
<dbReference type="CDD" id="cd03319">
    <property type="entry name" value="L-Ala-DL-Glu_epimerase"/>
    <property type="match status" value="1"/>
</dbReference>
<dbReference type="InterPro" id="IPR029065">
    <property type="entry name" value="Enolase_C-like"/>
</dbReference>
<dbReference type="SMART" id="SM00922">
    <property type="entry name" value="MR_MLE"/>
    <property type="match status" value="1"/>
</dbReference>
<feature type="binding site" evidence="6">
    <location>
        <position position="206"/>
    </location>
    <ligand>
        <name>Mg(2+)</name>
        <dbReference type="ChEBI" id="CHEBI:18420"/>
    </ligand>
</feature>
<evidence type="ECO:0000259" key="8">
    <source>
        <dbReference type="SMART" id="SM00922"/>
    </source>
</evidence>
<dbReference type="Gene3D" id="3.20.20.120">
    <property type="entry name" value="Enolase-like C-terminal domain"/>
    <property type="match status" value="1"/>
</dbReference>
<gene>
    <name evidence="9" type="ORF">CCAND38_60040</name>
</gene>
<comment type="cofactor">
    <cofactor evidence="6 7">
        <name>Mg(2+)</name>
        <dbReference type="ChEBI" id="CHEBI:18420"/>
    </cofactor>
    <text evidence="6 7">Binds 1 Mg(2+) ion per subunit.</text>
</comment>
<dbReference type="GO" id="GO:0016855">
    <property type="term" value="F:racemase and epimerase activity, acting on amino acids and derivatives"/>
    <property type="evidence" value="ECO:0007669"/>
    <property type="project" value="UniProtKB-UniRule"/>
</dbReference>
<evidence type="ECO:0000256" key="5">
    <source>
        <dbReference type="PIRSR" id="PIRSR634603-1"/>
    </source>
</evidence>
<dbReference type="PANTHER" id="PTHR48080:SF3">
    <property type="entry name" value="ENOLASE SUPERFAMILY MEMBER DDB_G0284701"/>
    <property type="match status" value="1"/>
</dbReference>
<feature type="binding site" evidence="6">
    <location>
        <position position="179"/>
    </location>
    <ligand>
        <name>Mg(2+)</name>
        <dbReference type="ChEBI" id="CHEBI:18420"/>
    </ligand>
</feature>
<dbReference type="RefSeq" id="WP_042344948.1">
    <property type="nucleotide sequence ID" value="NZ_CDOI01000173.1"/>
</dbReference>
<dbReference type="Pfam" id="PF13378">
    <property type="entry name" value="MR_MLE_C"/>
    <property type="match status" value="1"/>
</dbReference>
<accession>A0A0B7ICJ2</accession>
<sequence>MKLSWFPYDLRLRHRFSVSGHSRSTTPVVLTKIEYDGLCGYGEASLPPYLGETKISVIDFLKKIDFTSFSSPIDIDEILDYVDSLAMKNTAAKASIDIALHDLVGKINNQSWHKYYHLDKNNIPDTTFTIGIDTDTVVREKTREAVGRFNILKIKLGGRDDKQMLRAVRSVTDLPLAVDANQGWTDVHQAMDTIFWLQEQGVVMVEQPMQKDDLDNIALLTESSPLPIFADESVQRLEDISRLKGVFSGINIKLMKCTGMREAWKMRDLAKSLGMKTMMGCMTETSCAISAAAQLCADMDFADLDGALLIANDCFDGAKLINGKIIPLDDSGIGVKSLLSNF</sequence>
<evidence type="ECO:0000256" key="4">
    <source>
        <dbReference type="ARBA" id="ARBA00023235"/>
    </source>
</evidence>
<keyword evidence="2 6" id="KW-0479">Metal-binding</keyword>
<evidence type="ECO:0000256" key="2">
    <source>
        <dbReference type="ARBA" id="ARBA00022723"/>
    </source>
</evidence>
<evidence type="ECO:0000256" key="1">
    <source>
        <dbReference type="ARBA" id="ARBA00008031"/>
    </source>
</evidence>
<dbReference type="Proteomes" id="UP000045051">
    <property type="component" value="Unassembled WGS sequence"/>
</dbReference>
<dbReference type="AlphaFoldDB" id="A0A0B7ICJ2"/>
<dbReference type="InterPro" id="IPR036849">
    <property type="entry name" value="Enolase-like_C_sf"/>
</dbReference>
<reference evidence="9 10" key="1">
    <citation type="submission" date="2015-01" db="EMBL/GenBank/DDBJ databases">
        <authorList>
            <person name="Xiang T."/>
            <person name="Song Y."/>
            <person name="Huang L."/>
            <person name="Wang B."/>
            <person name="Wu P."/>
        </authorList>
    </citation>
    <scope>NUCLEOTIDE SEQUENCE [LARGE SCALE GENOMIC DNA]</scope>
    <source>
        <strain evidence="9 10">CcD38</strain>
    </source>
</reference>
<evidence type="ECO:0000313" key="10">
    <source>
        <dbReference type="Proteomes" id="UP000045051"/>
    </source>
</evidence>
<keyword evidence="10" id="KW-1185">Reference proteome</keyword>
<dbReference type="InterPro" id="IPR013342">
    <property type="entry name" value="Mandelate_racemase_C"/>
</dbReference>
<dbReference type="EC" id="5.1.1.-" evidence="7"/>
<dbReference type="PANTHER" id="PTHR48080">
    <property type="entry name" value="D-GALACTONATE DEHYDRATASE-RELATED"/>
    <property type="match status" value="1"/>
</dbReference>
<evidence type="ECO:0000256" key="6">
    <source>
        <dbReference type="PIRSR" id="PIRSR634603-3"/>
    </source>
</evidence>
<organism evidence="9 10">
    <name type="scientific">Capnocytophaga canis</name>
    <dbReference type="NCBI Taxonomy" id="1848903"/>
    <lineage>
        <taxon>Bacteria</taxon>
        <taxon>Pseudomonadati</taxon>
        <taxon>Bacteroidota</taxon>
        <taxon>Flavobacteriia</taxon>
        <taxon>Flavobacteriales</taxon>
        <taxon>Flavobacteriaceae</taxon>
        <taxon>Capnocytophaga</taxon>
    </lineage>
</organism>
<keyword evidence="4 7" id="KW-0413">Isomerase</keyword>
<dbReference type="SUPFAM" id="SSF54826">
    <property type="entry name" value="Enolase N-terminal domain-like"/>
    <property type="match status" value="1"/>
</dbReference>
<evidence type="ECO:0000256" key="3">
    <source>
        <dbReference type="ARBA" id="ARBA00022842"/>
    </source>
</evidence>
<dbReference type="InterPro" id="IPR013341">
    <property type="entry name" value="Mandelate_racemase_N_dom"/>
</dbReference>
<dbReference type="InterPro" id="IPR029017">
    <property type="entry name" value="Enolase-like_N"/>
</dbReference>
<feature type="active site" description="Proton acceptor; specific for (R)-substrate epimerization" evidence="5">
    <location>
        <position position="155"/>
    </location>
</feature>
<comment type="similarity">
    <text evidence="1 7">Belongs to the mandelate racemase/muconate lactonizing enzyme family.</text>
</comment>
<dbReference type="InterPro" id="IPR034593">
    <property type="entry name" value="DgoD-like"/>
</dbReference>
<dbReference type="SFLD" id="SFLDG00180">
    <property type="entry name" value="muconate_cycloisomerase"/>
    <property type="match status" value="1"/>
</dbReference>
<feature type="binding site" evidence="6">
    <location>
        <position position="231"/>
    </location>
    <ligand>
        <name>Mg(2+)</name>
        <dbReference type="ChEBI" id="CHEBI:18420"/>
    </ligand>
</feature>
<keyword evidence="3 6" id="KW-0460">Magnesium</keyword>
<evidence type="ECO:0000313" key="9">
    <source>
        <dbReference type="EMBL" id="CEN48459.1"/>
    </source>
</evidence>
<proteinExistence type="inferred from homology"/>
<dbReference type="GO" id="GO:0000287">
    <property type="term" value="F:magnesium ion binding"/>
    <property type="evidence" value="ECO:0007669"/>
    <property type="project" value="UniProtKB-ARBA"/>
</dbReference>
<feature type="active site" description="Proton acceptor; specific for (S)-substrate epimerization" evidence="5">
    <location>
        <position position="253"/>
    </location>
</feature>
<dbReference type="SUPFAM" id="SSF51604">
    <property type="entry name" value="Enolase C-terminal domain-like"/>
    <property type="match status" value="1"/>
</dbReference>
<name>A0A0B7ICJ2_9FLAO</name>
<evidence type="ECO:0000256" key="7">
    <source>
        <dbReference type="RuleBase" id="RU366006"/>
    </source>
</evidence>
<dbReference type="Gene3D" id="3.30.390.10">
    <property type="entry name" value="Enolase-like, N-terminal domain"/>
    <property type="match status" value="1"/>
</dbReference>
<dbReference type="EMBL" id="CDOI01000173">
    <property type="protein sequence ID" value="CEN48459.1"/>
    <property type="molecule type" value="Genomic_DNA"/>
</dbReference>
<dbReference type="Pfam" id="PF02746">
    <property type="entry name" value="MR_MLE_N"/>
    <property type="match status" value="1"/>
</dbReference>
<feature type="domain" description="Mandelate racemase/muconate lactonizing enzyme C-terminal" evidence="8">
    <location>
        <begin position="135"/>
        <end position="227"/>
    </location>
</feature>